<dbReference type="Gene3D" id="6.10.140.2220">
    <property type="match status" value="1"/>
</dbReference>
<dbReference type="Proteomes" id="UP001362999">
    <property type="component" value="Unassembled WGS sequence"/>
</dbReference>
<evidence type="ECO:0000259" key="5">
    <source>
        <dbReference type="PROSITE" id="PS50865"/>
    </source>
</evidence>
<organism evidence="6 7">
    <name type="scientific">Favolaschia claudopus</name>
    <dbReference type="NCBI Taxonomy" id="2862362"/>
    <lineage>
        <taxon>Eukaryota</taxon>
        <taxon>Fungi</taxon>
        <taxon>Dikarya</taxon>
        <taxon>Basidiomycota</taxon>
        <taxon>Agaricomycotina</taxon>
        <taxon>Agaricomycetes</taxon>
        <taxon>Agaricomycetidae</taxon>
        <taxon>Agaricales</taxon>
        <taxon>Marasmiineae</taxon>
        <taxon>Mycenaceae</taxon>
        <taxon>Favolaschia</taxon>
    </lineage>
</organism>
<gene>
    <name evidence="6" type="ORF">R3P38DRAFT_3195784</name>
</gene>
<accession>A0AAW0BB35</accession>
<dbReference type="GO" id="GO:0008270">
    <property type="term" value="F:zinc ion binding"/>
    <property type="evidence" value="ECO:0007669"/>
    <property type="project" value="UniProtKB-KW"/>
</dbReference>
<keyword evidence="3" id="KW-0862">Zinc</keyword>
<protein>
    <submittedName>
        <fullName evidence="6">MYND-type domain-containing protein</fullName>
    </submittedName>
</protein>
<name>A0AAW0BB35_9AGAR</name>
<evidence type="ECO:0000313" key="7">
    <source>
        <dbReference type="Proteomes" id="UP001362999"/>
    </source>
</evidence>
<comment type="caution">
    <text evidence="6">The sequence shown here is derived from an EMBL/GenBank/DDBJ whole genome shotgun (WGS) entry which is preliminary data.</text>
</comment>
<keyword evidence="1" id="KW-0479">Metal-binding</keyword>
<dbReference type="SUPFAM" id="SSF144232">
    <property type="entry name" value="HIT/MYND zinc finger-like"/>
    <property type="match status" value="1"/>
</dbReference>
<keyword evidence="7" id="KW-1185">Reference proteome</keyword>
<evidence type="ECO:0000256" key="1">
    <source>
        <dbReference type="ARBA" id="ARBA00022723"/>
    </source>
</evidence>
<keyword evidence="2 4" id="KW-0863">Zinc-finger</keyword>
<reference evidence="6 7" key="1">
    <citation type="journal article" date="2024" name="J Genomics">
        <title>Draft genome sequencing and assembly of Favolaschia claudopus CIRM-BRFM 2984 isolated from oak limbs.</title>
        <authorList>
            <person name="Navarro D."/>
            <person name="Drula E."/>
            <person name="Chaduli D."/>
            <person name="Cazenave R."/>
            <person name="Ahrendt S."/>
            <person name="Wang J."/>
            <person name="Lipzen A."/>
            <person name="Daum C."/>
            <person name="Barry K."/>
            <person name="Grigoriev I.V."/>
            <person name="Favel A."/>
            <person name="Rosso M.N."/>
            <person name="Martin F."/>
        </authorList>
    </citation>
    <scope>NUCLEOTIDE SEQUENCE [LARGE SCALE GENOMIC DNA]</scope>
    <source>
        <strain evidence="6 7">CIRM-BRFM 2984</strain>
    </source>
</reference>
<feature type="domain" description="MYND-type" evidence="5">
    <location>
        <begin position="447"/>
        <end position="488"/>
    </location>
</feature>
<evidence type="ECO:0000313" key="6">
    <source>
        <dbReference type="EMBL" id="KAK7022401.1"/>
    </source>
</evidence>
<evidence type="ECO:0000256" key="3">
    <source>
        <dbReference type="ARBA" id="ARBA00022833"/>
    </source>
</evidence>
<proteinExistence type="predicted"/>
<dbReference type="InterPro" id="IPR044508">
    <property type="entry name" value="At5g50450/At1g67340-like"/>
</dbReference>
<dbReference type="EMBL" id="JAWWNJ010000037">
    <property type="protein sequence ID" value="KAK7022401.1"/>
    <property type="molecule type" value="Genomic_DNA"/>
</dbReference>
<dbReference type="AlphaFoldDB" id="A0AAW0BB35"/>
<evidence type="ECO:0000256" key="4">
    <source>
        <dbReference type="PROSITE-ProRule" id="PRU00134"/>
    </source>
</evidence>
<dbReference type="PROSITE" id="PS50865">
    <property type="entry name" value="ZF_MYND_2"/>
    <property type="match status" value="1"/>
</dbReference>
<sequence>MHEALDLKIVSDLPDKRIRAAALAAANRSLPDLRVVTNALSNYTSKFCIGTSPICVLPVLYVNLDPRMIPTPQAMELMIHHATRPSYIDAAQLSLKALHHFTDLRIYPETVDACPDLWARVWPWMQFFDTYWEYIPGFLPSEYGMTRLIHCFVVAKFQRSDPVREISAVLPGLHLIFSRAWITLVLDPSSDQTKLFLQTFYLVPNACVNIETRHIFDQILEGADGSFERLAAAVLKQFSIILTSANPEERVMATLNNAASLLTIPAELEEKWLSILLKQGIIATLVCALERVFAVKHFDSLHNGIAGQLVKYLTMCLTMPPGYPWIAQSLRAGLLRCIIAWAARDTEYTSFLINLLGPSASFDIPGTSSSMQQLPSGILPLALVSRSVIIETRKALVEAEKMADDPRFKASAFVGEWKKFVRITNERGAILDKWEAAGRPSFLACDNISCGKIEQKLEFKRCAGCLSMNYCSEDCQSADWSDGHRTECDQLRAANIQYPELLETRERSFMRALIHHDYRNQLVSLSGREVLTFRQYPSLSDLDSIHSYIVIFDYTHHCGVVTHLLFPNELHAVEGKLVAELMVRVRRLARSGGRMRLHMMDVVEGRETKYRLFPLRVEKSDFYDGLIRIARALPFVSETPEEAAHDENRIRALVARTGQLITMH</sequence>
<dbReference type="PANTHER" id="PTHR46758:SF2">
    <property type="entry name" value="OJ1485_B09.11 PROTEIN"/>
    <property type="match status" value="1"/>
</dbReference>
<evidence type="ECO:0000256" key="2">
    <source>
        <dbReference type="ARBA" id="ARBA00022771"/>
    </source>
</evidence>
<dbReference type="InterPro" id="IPR002893">
    <property type="entry name" value="Znf_MYND"/>
</dbReference>
<dbReference type="Pfam" id="PF01753">
    <property type="entry name" value="zf-MYND"/>
    <property type="match status" value="1"/>
</dbReference>
<dbReference type="PANTHER" id="PTHR46758">
    <property type="entry name" value="MYND DOMAIN-CONTAINING"/>
    <property type="match status" value="1"/>
</dbReference>